<dbReference type="Proteomes" id="UP001241072">
    <property type="component" value="Unassembled WGS sequence"/>
</dbReference>
<proteinExistence type="predicted"/>
<evidence type="ECO:0008006" key="4">
    <source>
        <dbReference type="Google" id="ProtNLM"/>
    </source>
</evidence>
<accession>A0ABT9BRJ9</accession>
<keyword evidence="3" id="KW-1185">Reference proteome</keyword>
<keyword evidence="1" id="KW-0472">Membrane</keyword>
<name>A0ABT9BRJ9_9MICO</name>
<evidence type="ECO:0000313" key="3">
    <source>
        <dbReference type="Proteomes" id="UP001241072"/>
    </source>
</evidence>
<feature type="transmembrane region" description="Helical" evidence="1">
    <location>
        <begin position="66"/>
        <end position="91"/>
    </location>
</feature>
<gene>
    <name evidence="2" type="ORF">Q5716_15655</name>
</gene>
<keyword evidence="1" id="KW-1133">Transmembrane helix</keyword>
<evidence type="ECO:0000256" key="1">
    <source>
        <dbReference type="SAM" id="Phobius"/>
    </source>
</evidence>
<reference evidence="2 3" key="1">
    <citation type="submission" date="2023-07" db="EMBL/GenBank/DDBJ databases">
        <title>Protaetiibacter sp. nov WY-16 isolated from soil.</title>
        <authorList>
            <person name="Liu B."/>
            <person name="Wan Y."/>
        </authorList>
    </citation>
    <scope>NUCLEOTIDE SEQUENCE [LARGE SCALE GENOMIC DNA]</scope>
    <source>
        <strain evidence="2 3">WY-16</strain>
    </source>
</reference>
<feature type="transmembrane region" description="Helical" evidence="1">
    <location>
        <begin position="12"/>
        <end position="31"/>
    </location>
</feature>
<organism evidence="2 3">
    <name type="scientific">Antiquaquibacter soli</name>
    <dbReference type="NCBI Taxonomy" id="3064523"/>
    <lineage>
        <taxon>Bacteria</taxon>
        <taxon>Bacillati</taxon>
        <taxon>Actinomycetota</taxon>
        <taxon>Actinomycetes</taxon>
        <taxon>Micrococcales</taxon>
        <taxon>Microbacteriaceae</taxon>
        <taxon>Antiquaquibacter</taxon>
    </lineage>
</organism>
<evidence type="ECO:0000313" key="2">
    <source>
        <dbReference type="EMBL" id="MDO7883668.1"/>
    </source>
</evidence>
<feature type="transmembrane region" description="Helical" evidence="1">
    <location>
        <begin position="37"/>
        <end position="54"/>
    </location>
</feature>
<protein>
    <recommendedName>
        <fullName evidence="4">DUF4190 domain-containing protein</fullName>
    </recommendedName>
</protein>
<dbReference type="RefSeq" id="WP_305004094.1">
    <property type="nucleotide sequence ID" value="NZ_JAUQUB010000008.1"/>
</dbReference>
<sequence length="99" mass="10536">MTDARARDDLLGAVGMPLGILAVLLSATPMLPIAIPWLSWAPAAVPLVLGWVGWRRARRFGAARYLSVASLVLGIAALLMILGWFILAVALRTLSDQGT</sequence>
<comment type="caution">
    <text evidence="2">The sequence shown here is derived from an EMBL/GenBank/DDBJ whole genome shotgun (WGS) entry which is preliminary data.</text>
</comment>
<dbReference type="EMBL" id="JAUQUB010000008">
    <property type="protein sequence ID" value="MDO7883668.1"/>
    <property type="molecule type" value="Genomic_DNA"/>
</dbReference>
<keyword evidence="1" id="KW-0812">Transmembrane</keyword>